<feature type="region of interest" description="Disordered" evidence="1">
    <location>
        <begin position="785"/>
        <end position="816"/>
    </location>
</feature>
<sequence length="848" mass="94503">MRIFLSKTRERRNTLTVSNSSLWCKKGEKMYPLYTQLRFELRPSSQRQTRDLHLDCVSNGMVTLNTALDGEIEDYLTSFRISVKVHPTEIRTSIFPSSADELNTTSALANYATEADPRPGLGSGGGRGHFDIHVQRPGCWFYFYLPTVGHVLSPSAGKECQDIETLFPGVPPLVDVSSMWPDVSVSVERTFGWAVVYVALSSCWIVTSLLLAVTSIVNTKGPHSRCLSYYPWLVVTALTIIADVVALTMYSIDVSSTKSPAQIPNGKYKKSPKIIPRAHHDPTFKDFPPSELKAPTPEIVRRLPQDTSTHDAQQDWFDTRASANSKHRPEPKIILPDPRYSNDYNERDPHQEGKQPIGYLPRFNTQPAFNGPNSPITREKCLSPLISLINSQCLIAATRMDMAASPSPLFRPVGIIATGVSVDGRIRGSEPAFARRESGKYLGTPLPPVRPTEIRTSISPSSAVELNTTSALANYATEVQGVLWSVAALLAILANACVFPISEDPFQTALASYVHGDKNCNNMTQIHPDTMTSTEFLTWTCLFLILNLGWLFASSLLLADFIQNTMKHTLTLLYIWIGAMILVSILDLAATIRFGIDYGILKSQNYSLQIELAAAVPAMLMVLTSRGFILYIFNIDVLIYLSIKAYQLRKQNYLNVPYGKHNNSPKIIPRAHHDSTFKDFPPNELKAPTPEIIRRFPQHSLDHNKQYHWSENGGQRLEPNTTPTDPSKPAIHPSSYTTAVRNQMPWSHFQSPDDIGAMMKQPEEYDMEKPAVPVPDYTLHIGKRKRQPQNVGGAGSVSHSGSNISSTNSSRVRTTKRRSGEYNFFLPPVEVLEQVKLRAVGGTSFFLQ</sequence>
<keyword evidence="2" id="KW-0472">Membrane</keyword>
<keyword evidence="2" id="KW-1133">Transmembrane helix</keyword>
<feature type="compositionally biased region" description="Low complexity" evidence="1">
    <location>
        <begin position="796"/>
        <end position="812"/>
    </location>
</feature>
<feature type="transmembrane region" description="Helical" evidence="2">
    <location>
        <begin position="536"/>
        <end position="559"/>
    </location>
</feature>
<feature type="compositionally biased region" description="Polar residues" evidence="1">
    <location>
        <begin position="707"/>
        <end position="725"/>
    </location>
</feature>
<dbReference type="EMBL" id="OA565263">
    <property type="protein sequence ID" value="CAD7196636.1"/>
    <property type="molecule type" value="Genomic_DNA"/>
</dbReference>
<gene>
    <name evidence="3" type="ORF">TDIB3V08_LOCUS2976</name>
</gene>
<keyword evidence="2" id="KW-0812">Transmembrane</keyword>
<reference evidence="3" key="1">
    <citation type="submission" date="2020-11" db="EMBL/GenBank/DDBJ databases">
        <authorList>
            <person name="Tran Van P."/>
        </authorList>
    </citation>
    <scope>NUCLEOTIDE SEQUENCE</scope>
</reference>
<evidence type="ECO:0000313" key="3">
    <source>
        <dbReference type="EMBL" id="CAD7196636.1"/>
    </source>
</evidence>
<dbReference type="AlphaFoldDB" id="A0A7R8Z7K4"/>
<evidence type="ECO:0000256" key="2">
    <source>
        <dbReference type="SAM" id="Phobius"/>
    </source>
</evidence>
<feature type="transmembrane region" description="Helical" evidence="2">
    <location>
        <begin position="482"/>
        <end position="502"/>
    </location>
</feature>
<feature type="region of interest" description="Disordered" evidence="1">
    <location>
        <begin position="319"/>
        <end position="339"/>
    </location>
</feature>
<protein>
    <submittedName>
        <fullName evidence="3">Uncharacterized protein</fullName>
    </submittedName>
</protein>
<feature type="transmembrane region" description="Helical" evidence="2">
    <location>
        <begin position="194"/>
        <end position="217"/>
    </location>
</feature>
<proteinExistence type="predicted"/>
<feature type="transmembrane region" description="Helical" evidence="2">
    <location>
        <begin position="616"/>
        <end position="641"/>
    </location>
</feature>
<feature type="region of interest" description="Disordered" evidence="1">
    <location>
        <begin position="705"/>
        <end position="731"/>
    </location>
</feature>
<evidence type="ECO:0000256" key="1">
    <source>
        <dbReference type="SAM" id="MobiDB-lite"/>
    </source>
</evidence>
<organism evidence="3">
    <name type="scientific">Timema douglasi</name>
    <name type="common">Walking stick</name>
    <dbReference type="NCBI Taxonomy" id="61478"/>
    <lineage>
        <taxon>Eukaryota</taxon>
        <taxon>Metazoa</taxon>
        <taxon>Ecdysozoa</taxon>
        <taxon>Arthropoda</taxon>
        <taxon>Hexapoda</taxon>
        <taxon>Insecta</taxon>
        <taxon>Pterygota</taxon>
        <taxon>Neoptera</taxon>
        <taxon>Polyneoptera</taxon>
        <taxon>Phasmatodea</taxon>
        <taxon>Timematodea</taxon>
        <taxon>Timematoidea</taxon>
        <taxon>Timematidae</taxon>
        <taxon>Timema</taxon>
    </lineage>
</organism>
<name>A0A7R8Z7K4_TIMDO</name>
<feature type="transmembrane region" description="Helical" evidence="2">
    <location>
        <begin position="229"/>
        <end position="250"/>
    </location>
</feature>
<feature type="transmembrane region" description="Helical" evidence="2">
    <location>
        <begin position="571"/>
        <end position="596"/>
    </location>
</feature>
<accession>A0A7R8Z7K4</accession>